<comment type="caution">
    <text evidence="1">The sequence shown here is derived from an EMBL/GenBank/DDBJ whole genome shotgun (WGS) entry which is preliminary data.</text>
</comment>
<dbReference type="EMBL" id="BAABME010000253">
    <property type="protein sequence ID" value="GAA0141159.1"/>
    <property type="molecule type" value="Genomic_DNA"/>
</dbReference>
<reference evidence="1 2" key="1">
    <citation type="submission" date="2024-01" db="EMBL/GenBank/DDBJ databases">
        <title>The complete chloroplast genome sequence of Lithospermum erythrorhizon: insights into the phylogenetic relationship among Boraginaceae species and the maternal lineages of purple gromwells.</title>
        <authorList>
            <person name="Okada T."/>
            <person name="Watanabe K."/>
        </authorList>
    </citation>
    <scope>NUCLEOTIDE SEQUENCE [LARGE SCALE GENOMIC DNA]</scope>
</reference>
<keyword evidence="2" id="KW-1185">Reference proteome</keyword>
<dbReference type="Proteomes" id="UP001454036">
    <property type="component" value="Unassembled WGS sequence"/>
</dbReference>
<name>A0AAV3NP71_LITER</name>
<proteinExistence type="predicted"/>
<dbReference type="AlphaFoldDB" id="A0AAV3NP71"/>
<evidence type="ECO:0000313" key="1">
    <source>
        <dbReference type="EMBL" id="GAA0141159.1"/>
    </source>
</evidence>
<evidence type="ECO:0000313" key="2">
    <source>
        <dbReference type="Proteomes" id="UP001454036"/>
    </source>
</evidence>
<gene>
    <name evidence="1" type="ORF">LIER_02366</name>
</gene>
<protein>
    <submittedName>
        <fullName evidence="1">Uncharacterized protein</fullName>
    </submittedName>
</protein>
<sequence>MQLLLNDKKFVAPVDHFSSLYFVSRQYSLHQVSGDRSTPILHFSQDGLDRVLYVYWVVPYFNIDALGYVFKVGCGQTRQVIGMFILPSRNMCEYDVVEAKQQL</sequence>
<accession>A0AAV3NP71</accession>
<organism evidence="1 2">
    <name type="scientific">Lithospermum erythrorhizon</name>
    <name type="common">Purple gromwell</name>
    <name type="synonym">Lithospermum officinale var. erythrorhizon</name>
    <dbReference type="NCBI Taxonomy" id="34254"/>
    <lineage>
        <taxon>Eukaryota</taxon>
        <taxon>Viridiplantae</taxon>
        <taxon>Streptophyta</taxon>
        <taxon>Embryophyta</taxon>
        <taxon>Tracheophyta</taxon>
        <taxon>Spermatophyta</taxon>
        <taxon>Magnoliopsida</taxon>
        <taxon>eudicotyledons</taxon>
        <taxon>Gunneridae</taxon>
        <taxon>Pentapetalae</taxon>
        <taxon>asterids</taxon>
        <taxon>lamiids</taxon>
        <taxon>Boraginales</taxon>
        <taxon>Boraginaceae</taxon>
        <taxon>Boraginoideae</taxon>
        <taxon>Lithospermeae</taxon>
        <taxon>Lithospermum</taxon>
    </lineage>
</organism>